<name>A0A1M5TXB1_9FLAO</name>
<evidence type="ECO:0000313" key="2">
    <source>
        <dbReference type="Proteomes" id="UP000184071"/>
    </source>
</evidence>
<dbReference type="EMBL" id="FQWC01000008">
    <property type="protein sequence ID" value="SHH55359.1"/>
    <property type="molecule type" value="Genomic_DNA"/>
</dbReference>
<dbReference type="Proteomes" id="UP000184071">
    <property type="component" value="Unassembled WGS sequence"/>
</dbReference>
<dbReference type="STRING" id="370979.SAMN05443663_108184"/>
<dbReference type="AlphaFoldDB" id="A0A1M5TXB1"/>
<sequence length="42" mass="4989">MMWINKIKILIVGLTTVLSLIHFSNNDFKKEIVQNKFELKLK</sequence>
<keyword evidence="2" id="KW-1185">Reference proteome</keyword>
<protein>
    <submittedName>
        <fullName evidence="1">Uncharacterized protein</fullName>
    </submittedName>
</protein>
<accession>A0A1M5TXB1</accession>
<proteinExistence type="predicted"/>
<gene>
    <name evidence="1" type="ORF">SAMN05443663_108184</name>
</gene>
<evidence type="ECO:0000313" key="1">
    <source>
        <dbReference type="EMBL" id="SHH55359.1"/>
    </source>
</evidence>
<organism evidence="1 2">
    <name type="scientific">Flavobacterium defluvii</name>
    <dbReference type="NCBI Taxonomy" id="370979"/>
    <lineage>
        <taxon>Bacteria</taxon>
        <taxon>Pseudomonadati</taxon>
        <taxon>Bacteroidota</taxon>
        <taxon>Flavobacteriia</taxon>
        <taxon>Flavobacteriales</taxon>
        <taxon>Flavobacteriaceae</taxon>
        <taxon>Flavobacterium</taxon>
    </lineage>
</organism>
<reference evidence="2" key="1">
    <citation type="submission" date="2016-11" db="EMBL/GenBank/DDBJ databases">
        <authorList>
            <person name="Varghese N."/>
            <person name="Submissions S."/>
        </authorList>
    </citation>
    <scope>NUCLEOTIDE SEQUENCE [LARGE SCALE GENOMIC DNA]</scope>
    <source>
        <strain evidence="2">DSM 17963</strain>
    </source>
</reference>